<comment type="similarity">
    <text evidence="1">Belongs to the Gfo/Idh/MocA family.</text>
</comment>
<evidence type="ECO:0000256" key="2">
    <source>
        <dbReference type="ARBA" id="ARBA00023002"/>
    </source>
</evidence>
<dbReference type="STRING" id="991.IW20_02680"/>
<protein>
    <submittedName>
        <fullName evidence="5">Oxidoreductase</fullName>
    </submittedName>
</protein>
<gene>
    <name evidence="6" type="ORF">B0A62_04155</name>
    <name evidence="5" type="ORF">IW20_02680</name>
</gene>
<accession>A0A086ARU3</accession>
<dbReference type="InterPro" id="IPR000683">
    <property type="entry name" value="Gfo/Idh/MocA-like_OxRdtase_N"/>
</dbReference>
<comment type="caution">
    <text evidence="5">The sequence shown here is derived from an EMBL/GenBank/DDBJ whole genome shotgun (WGS) entry which is preliminary data.</text>
</comment>
<evidence type="ECO:0000313" key="5">
    <source>
        <dbReference type="EMBL" id="KFF19407.1"/>
    </source>
</evidence>
<dbReference type="Gene3D" id="3.40.50.720">
    <property type="entry name" value="NAD(P)-binding Rossmann-like Domain"/>
    <property type="match status" value="1"/>
</dbReference>
<dbReference type="EMBL" id="JPRM01000003">
    <property type="protein sequence ID" value="KFF19407.1"/>
    <property type="molecule type" value="Genomic_DNA"/>
</dbReference>
<dbReference type="Proteomes" id="UP000198424">
    <property type="component" value="Unassembled WGS sequence"/>
</dbReference>
<dbReference type="PANTHER" id="PTHR43708:SF5">
    <property type="entry name" value="CONSERVED EXPRESSED OXIDOREDUCTASE (EUROFUNG)-RELATED"/>
    <property type="match status" value="1"/>
</dbReference>
<evidence type="ECO:0000259" key="4">
    <source>
        <dbReference type="Pfam" id="PF22725"/>
    </source>
</evidence>
<reference evidence="6 8" key="2">
    <citation type="submission" date="2016-11" db="EMBL/GenBank/DDBJ databases">
        <title>Whole genomes of Flavobacteriaceae.</title>
        <authorList>
            <person name="Stine C."/>
            <person name="Li C."/>
            <person name="Tadesse D."/>
        </authorList>
    </citation>
    <scope>NUCLEOTIDE SEQUENCE [LARGE SCALE GENOMIC DNA]</scope>
    <source>
        <strain evidence="6 8">ATCC 29551</strain>
    </source>
</reference>
<reference evidence="5 7" key="1">
    <citation type="submission" date="2014-07" db="EMBL/GenBank/DDBJ databases">
        <title>Genome of Flavobacterium hydatis DSM 2063.</title>
        <authorList>
            <person name="Pipes S.E."/>
            <person name="Stropko S.J."/>
            <person name="Newman J.D."/>
        </authorList>
    </citation>
    <scope>NUCLEOTIDE SEQUENCE [LARGE SCALE GENOMIC DNA]</scope>
    <source>
        <strain evidence="5 7">DSM 2063</strain>
    </source>
</reference>
<dbReference type="Proteomes" id="UP000028712">
    <property type="component" value="Unassembled WGS sequence"/>
</dbReference>
<dbReference type="EMBL" id="MUGY01000004">
    <property type="protein sequence ID" value="OXA96465.1"/>
    <property type="molecule type" value="Genomic_DNA"/>
</dbReference>
<evidence type="ECO:0000259" key="3">
    <source>
        <dbReference type="Pfam" id="PF01408"/>
    </source>
</evidence>
<evidence type="ECO:0000313" key="7">
    <source>
        <dbReference type="Proteomes" id="UP000028712"/>
    </source>
</evidence>
<dbReference type="Pfam" id="PF22725">
    <property type="entry name" value="GFO_IDH_MocA_C3"/>
    <property type="match status" value="1"/>
</dbReference>
<dbReference type="OrthoDB" id="9815825at2"/>
<dbReference type="GO" id="GO:0016491">
    <property type="term" value="F:oxidoreductase activity"/>
    <property type="evidence" value="ECO:0007669"/>
    <property type="project" value="UniProtKB-KW"/>
</dbReference>
<dbReference type="InterPro" id="IPR051317">
    <property type="entry name" value="Gfo/Idh/MocA_oxidoreduct"/>
</dbReference>
<dbReference type="SUPFAM" id="SSF51735">
    <property type="entry name" value="NAD(P)-binding Rossmann-fold domains"/>
    <property type="match status" value="1"/>
</dbReference>
<dbReference type="AlphaFoldDB" id="A0A086ARU3"/>
<organism evidence="5 7">
    <name type="scientific">Flavobacterium hydatis</name>
    <name type="common">Cytophaga aquatilis</name>
    <dbReference type="NCBI Taxonomy" id="991"/>
    <lineage>
        <taxon>Bacteria</taxon>
        <taxon>Pseudomonadati</taxon>
        <taxon>Bacteroidota</taxon>
        <taxon>Flavobacteriia</taxon>
        <taxon>Flavobacteriales</taxon>
        <taxon>Flavobacteriaceae</taxon>
        <taxon>Flavobacterium</taxon>
    </lineage>
</organism>
<evidence type="ECO:0000313" key="8">
    <source>
        <dbReference type="Proteomes" id="UP000198424"/>
    </source>
</evidence>
<evidence type="ECO:0000313" key="6">
    <source>
        <dbReference type="EMBL" id="OXA96465.1"/>
    </source>
</evidence>
<dbReference type="GO" id="GO:0000166">
    <property type="term" value="F:nucleotide binding"/>
    <property type="evidence" value="ECO:0007669"/>
    <property type="project" value="InterPro"/>
</dbReference>
<dbReference type="PANTHER" id="PTHR43708">
    <property type="entry name" value="CONSERVED EXPRESSED OXIDOREDUCTASE (EUROFUNG)"/>
    <property type="match status" value="1"/>
</dbReference>
<name>A0A086ARU3_FLAHY</name>
<sequence length="346" mass="38747">MQKIKTALLSYGMSGKVFHAPFIAIHPGFELIGSWERSKKLIQEDYPTVKSYPTIEDVLADDIDLVIVNTPVETHYEFAKKVLEAGKHAIVEKAFTTTVAQAQELADFAKAKGLKLAVFQNRRWDSDFKTVQKVVKDGVLGDLVEAEFHFDRYNPLLSIKAHKETANSGAGILKDLGPHLIDQALHLFGFPKSVFADIRTTRENSLVDDYIDLLLYYDDFRVRLKAGFFVREANPAYVVHGKKGSFLKPRGDVQEDDLKLGKKPDTTTWGTEAEGLNGILHTEINGKVIREKIPTFQGNYYEFFDGVYNSIATNITEPVTAEDGVKTMKIIEAAIVSNAQHKVINL</sequence>
<dbReference type="InterPro" id="IPR036291">
    <property type="entry name" value="NAD(P)-bd_dom_sf"/>
</dbReference>
<dbReference type="InterPro" id="IPR055170">
    <property type="entry name" value="GFO_IDH_MocA-like_dom"/>
</dbReference>
<evidence type="ECO:0000256" key="1">
    <source>
        <dbReference type="ARBA" id="ARBA00010928"/>
    </source>
</evidence>
<keyword evidence="8" id="KW-1185">Reference proteome</keyword>
<dbReference type="eggNOG" id="COG0673">
    <property type="taxonomic scope" value="Bacteria"/>
</dbReference>
<dbReference type="Gene3D" id="3.30.360.10">
    <property type="entry name" value="Dihydrodipicolinate Reductase, domain 2"/>
    <property type="match status" value="1"/>
</dbReference>
<dbReference type="RefSeq" id="WP_035618382.1">
    <property type="nucleotide sequence ID" value="NZ_JBEWQG010000001.1"/>
</dbReference>
<proteinExistence type="inferred from homology"/>
<dbReference type="Pfam" id="PF01408">
    <property type="entry name" value="GFO_IDH_MocA"/>
    <property type="match status" value="1"/>
</dbReference>
<feature type="domain" description="Gfo/Idh/MocA-like oxidoreductase N-terminal" evidence="3">
    <location>
        <begin position="7"/>
        <end position="118"/>
    </location>
</feature>
<feature type="domain" description="GFO/IDH/MocA-like oxidoreductase" evidence="4">
    <location>
        <begin position="128"/>
        <end position="246"/>
    </location>
</feature>
<keyword evidence="2" id="KW-0560">Oxidoreductase</keyword>